<keyword evidence="3" id="KW-1185">Reference proteome</keyword>
<evidence type="ECO:0000313" key="2">
    <source>
        <dbReference type="EMBL" id="CAI4219030.1"/>
    </source>
</evidence>
<organism evidence="2 3">
    <name type="scientific">Parascedosporium putredinis</name>
    <dbReference type="NCBI Taxonomy" id="1442378"/>
    <lineage>
        <taxon>Eukaryota</taxon>
        <taxon>Fungi</taxon>
        <taxon>Dikarya</taxon>
        <taxon>Ascomycota</taxon>
        <taxon>Pezizomycotina</taxon>
        <taxon>Sordariomycetes</taxon>
        <taxon>Hypocreomycetidae</taxon>
        <taxon>Microascales</taxon>
        <taxon>Microascaceae</taxon>
        <taxon>Parascedosporium</taxon>
    </lineage>
</organism>
<feature type="compositionally biased region" description="Basic and acidic residues" evidence="1">
    <location>
        <begin position="913"/>
        <end position="924"/>
    </location>
</feature>
<evidence type="ECO:0000313" key="3">
    <source>
        <dbReference type="Proteomes" id="UP000838763"/>
    </source>
</evidence>
<feature type="compositionally biased region" description="Polar residues" evidence="1">
    <location>
        <begin position="898"/>
        <end position="908"/>
    </location>
</feature>
<reference evidence="2" key="1">
    <citation type="submission" date="2022-11" db="EMBL/GenBank/DDBJ databases">
        <authorList>
            <person name="Scott C."/>
            <person name="Bruce N."/>
        </authorList>
    </citation>
    <scope>NUCLEOTIDE SEQUENCE</scope>
</reference>
<dbReference type="Proteomes" id="UP000838763">
    <property type="component" value="Unassembled WGS sequence"/>
</dbReference>
<feature type="region of interest" description="Disordered" evidence="1">
    <location>
        <begin position="561"/>
        <end position="605"/>
    </location>
</feature>
<dbReference type="AlphaFoldDB" id="A0A9P1HAM9"/>
<feature type="compositionally biased region" description="Polar residues" evidence="1">
    <location>
        <begin position="704"/>
        <end position="717"/>
    </location>
</feature>
<feature type="compositionally biased region" description="Low complexity" evidence="1">
    <location>
        <begin position="854"/>
        <end position="863"/>
    </location>
</feature>
<sequence>MSLNGLDDTKVKEAHTTAVSEPGGWFLLKYASRDEVDLLGRGNGGIVEIRNAISDELKDTKLSAACSLHAASGSTSSSTSSLRRRRLVEIAEEDEEEQQRASKRQSLGETDALIVPDTPTAEEAAEDKGSAPDPTASAATFRPVSTIPAGFKLFSKGSKRSKPKDSSSNDPSSSPEQFHAVPEITFGNSIVPIPEPVDSPDLEELRRPHTSSGPGPARPSTSSGASFVMPPFKPTSPIKERMTPEKARLMKAMQLREKKKKLSMMPPPVPALPVSHREVEEEIPEVPEAVVQSDPVPVPSLAPSALEETADKQRDVEDADQDDRLSLSQADSAIVMEGSMSAVTDHASEAAHTDSLPASPYIASSEAAQSTKASSISESTDETIEANHEKEEYKENDDDVDEVLADSTEVDQELTRTSADDVAEEVVEAPVSEPLEVAAAVAHEPEDRDREVDAEVDVVDIPLPKVRTGTALPVSRFSTAKDSVSSEIDAFTEEAPSASEVQEEVDDIKRERRRSSLRIPKSKFSTRDLRTQVDAVEEHTSPFPAIPTMEATVAETEYLADDQADQGEEVEVQADGDAQEPKEQDRTSLHSRLSRKTANLEPIKTDLAPSIRSSLSLSDDEDLLDELQSATVQEAKPVVVAKSPIHPSFPTLVGREGLVPPGTRTAPASGLAPKKANIGSSISQRIKALEKLSGGSGDAPPVESVQQPRPKTPSANFFSVRKSSVRDPSRSPSVVERATSFVRSSPPPRRGNHRQRLRGSDLVKARIIRDPAAASGAVPEHKDATEYAPLDLKQSPLEVDHQKAEPGLPMRTANPAPVPISKETIQERRMSREKDAPKRRKSLTSPSVDNLAAPTPSTPSRSPSRPPSVHQNSGTTFQRRLSISSRRSSVSKDPGTAGTLSPSAYTETSGSGDESKSGASEKKSSKSRAGRFMRRLSSSLHGSRGKNTPTGISPTLHEEEASAQVAEPGASNRRDYNGPTIVAYMGDVNVQFPDNLLWKRRSMCLDSQGFLILSTAAATAAPMDKQPSGAGVKRYHLSEFRLPYPPEMEVQELPNSVVLDFVEGSGLQVACEDRAGQAHVLEILVEAHRNHSSFGQ</sequence>
<feature type="region of interest" description="Disordered" evidence="1">
    <location>
        <begin position="90"/>
        <end position="244"/>
    </location>
</feature>
<protein>
    <recommendedName>
        <fullName evidence="4">GPI-anchored cell surface glycoprotein</fullName>
    </recommendedName>
</protein>
<feature type="compositionally biased region" description="Low complexity" evidence="1">
    <location>
        <begin position="879"/>
        <end position="888"/>
    </location>
</feature>
<gene>
    <name evidence="2" type="ORF">PPNO1_LOCUS8601</name>
</gene>
<comment type="caution">
    <text evidence="2">The sequence shown here is derived from an EMBL/GenBank/DDBJ whole genome shotgun (WGS) entry which is preliminary data.</text>
</comment>
<feature type="compositionally biased region" description="Low complexity" evidence="1">
    <location>
        <begin position="166"/>
        <end position="175"/>
    </location>
</feature>
<feature type="compositionally biased region" description="Acidic residues" evidence="1">
    <location>
        <begin position="561"/>
        <end position="578"/>
    </location>
</feature>
<proteinExistence type="predicted"/>
<feature type="compositionally biased region" description="Basic residues" evidence="1">
    <location>
        <begin position="925"/>
        <end position="934"/>
    </location>
</feature>
<accession>A0A9P1HAM9</accession>
<name>A0A9P1HAM9_9PEZI</name>
<feature type="region of interest" description="Disordered" evidence="1">
    <location>
        <begin position="490"/>
        <end position="530"/>
    </location>
</feature>
<feature type="compositionally biased region" description="Basic and acidic residues" evidence="1">
    <location>
        <begin position="824"/>
        <end position="836"/>
    </location>
</feature>
<evidence type="ECO:0000256" key="1">
    <source>
        <dbReference type="SAM" id="MobiDB-lite"/>
    </source>
</evidence>
<dbReference type="EMBL" id="CALLCH030000019">
    <property type="protein sequence ID" value="CAI4219030.1"/>
    <property type="molecule type" value="Genomic_DNA"/>
</dbReference>
<feature type="compositionally biased region" description="Basic and acidic residues" evidence="1">
    <location>
        <begin position="579"/>
        <end position="588"/>
    </location>
</feature>
<feature type="compositionally biased region" description="Polar residues" evidence="1">
    <location>
        <begin position="869"/>
        <end position="878"/>
    </location>
</feature>
<evidence type="ECO:0008006" key="4">
    <source>
        <dbReference type="Google" id="ProtNLM"/>
    </source>
</evidence>
<dbReference type="OrthoDB" id="74412at2759"/>
<feature type="region of interest" description="Disordered" evidence="1">
    <location>
        <begin position="652"/>
        <end position="975"/>
    </location>
</feature>
<feature type="region of interest" description="Disordered" evidence="1">
    <location>
        <begin position="258"/>
        <end position="400"/>
    </location>
</feature>
<feature type="compositionally biased region" description="Basic and acidic residues" evidence="1">
    <location>
        <begin position="758"/>
        <end position="769"/>
    </location>
</feature>